<evidence type="ECO:0000313" key="3">
    <source>
        <dbReference type="Proteomes" id="UP001597251"/>
    </source>
</evidence>
<feature type="transmembrane region" description="Helical" evidence="1">
    <location>
        <begin position="46"/>
        <end position="67"/>
    </location>
</feature>
<gene>
    <name evidence="2" type="ORF">ACFQ42_09075</name>
</gene>
<keyword evidence="1" id="KW-1133">Transmembrane helix</keyword>
<protein>
    <submittedName>
        <fullName evidence="2">Uncharacterized protein</fullName>
    </submittedName>
</protein>
<evidence type="ECO:0000256" key="1">
    <source>
        <dbReference type="SAM" id="Phobius"/>
    </source>
</evidence>
<dbReference type="EMBL" id="JBHTOI010000046">
    <property type="protein sequence ID" value="MFD1418895.1"/>
    <property type="molecule type" value="Genomic_DNA"/>
</dbReference>
<dbReference type="Proteomes" id="UP001597251">
    <property type="component" value="Unassembled WGS sequence"/>
</dbReference>
<feature type="transmembrane region" description="Helical" evidence="1">
    <location>
        <begin position="12"/>
        <end position="30"/>
    </location>
</feature>
<name>A0ABW4BW84_9LACO</name>
<organism evidence="2 3">
    <name type="scientific">Companilactobacillus keshanensis</name>
    <dbReference type="NCBI Taxonomy" id="2486003"/>
    <lineage>
        <taxon>Bacteria</taxon>
        <taxon>Bacillati</taxon>
        <taxon>Bacillota</taxon>
        <taxon>Bacilli</taxon>
        <taxon>Lactobacillales</taxon>
        <taxon>Lactobacillaceae</taxon>
        <taxon>Companilactobacillus</taxon>
    </lineage>
</organism>
<accession>A0ABW4BW84</accession>
<feature type="transmembrane region" description="Helical" evidence="1">
    <location>
        <begin position="79"/>
        <end position="100"/>
    </location>
</feature>
<dbReference type="RefSeq" id="WP_125676411.1">
    <property type="nucleotide sequence ID" value="NZ_JBHTOI010000046.1"/>
</dbReference>
<feature type="transmembrane region" description="Helical" evidence="1">
    <location>
        <begin position="106"/>
        <end position="125"/>
    </location>
</feature>
<proteinExistence type="predicted"/>
<evidence type="ECO:0000313" key="2">
    <source>
        <dbReference type="EMBL" id="MFD1418895.1"/>
    </source>
</evidence>
<keyword evidence="1" id="KW-0812">Transmembrane</keyword>
<keyword evidence="1" id="KW-0472">Membrane</keyword>
<reference evidence="3" key="1">
    <citation type="journal article" date="2019" name="Int. J. Syst. Evol. Microbiol.">
        <title>The Global Catalogue of Microorganisms (GCM) 10K type strain sequencing project: providing services to taxonomists for standard genome sequencing and annotation.</title>
        <authorList>
            <consortium name="The Broad Institute Genomics Platform"/>
            <consortium name="The Broad Institute Genome Sequencing Center for Infectious Disease"/>
            <person name="Wu L."/>
            <person name="Ma J."/>
        </authorList>
    </citation>
    <scope>NUCLEOTIDE SEQUENCE [LARGE SCALE GENOMIC DNA]</scope>
    <source>
        <strain evidence="3">CCM 8936</strain>
    </source>
</reference>
<comment type="caution">
    <text evidence="2">The sequence shown here is derived from an EMBL/GenBank/DDBJ whole genome shotgun (WGS) entry which is preliminary data.</text>
</comment>
<sequence>MKKLYGLDKISLVGIFLIYFFLEIITLFLGDKNISGAPMAAMKFKILIFALEAVISIAILYGISYFLLKNTKADMKAVFVNTVVGLVVTSILSSLAFILITKDASIWQKSIIGIIGAGSMIWLNWKNLKIDQSNKIKITIWNVIWFVISIV</sequence>
<keyword evidence="3" id="KW-1185">Reference proteome</keyword>